<protein>
    <submittedName>
        <fullName evidence="6">Phospholipase, patatin family</fullName>
    </submittedName>
</protein>
<dbReference type="GO" id="GO:0016042">
    <property type="term" value="P:lipid catabolic process"/>
    <property type="evidence" value="ECO:0007669"/>
    <property type="project" value="UniProtKB-UniRule"/>
</dbReference>
<evidence type="ECO:0000256" key="4">
    <source>
        <dbReference type="PROSITE-ProRule" id="PRU01161"/>
    </source>
</evidence>
<dbReference type="Proteomes" id="UP000006402">
    <property type="component" value="Unassembled WGS sequence"/>
</dbReference>
<feature type="domain" description="PNPLA" evidence="5">
    <location>
        <begin position="145"/>
        <end position="330"/>
    </location>
</feature>
<evidence type="ECO:0000256" key="1">
    <source>
        <dbReference type="ARBA" id="ARBA00022801"/>
    </source>
</evidence>
<keyword evidence="1 4" id="KW-0378">Hydrolase</keyword>
<comment type="caution">
    <text evidence="6">The sequence shown here is derived from an EMBL/GenBank/DDBJ whole genome shotgun (WGS) entry which is preliminary data.</text>
</comment>
<dbReference type="InterPro" id="IPR002641">
    <property type="entry name" value="PNPLA_dom"/>
</dbReference>
<feature type="short sequence motif" description="GXSXG" evidence="4">
    <location>
        <begin position="176"/>
        <end position="180"/>
    </location>
</feature>
<accession>A0AAV3GRK3</accession>
<keyword evidence="3 4" id="KW-0443">Lipid metabolism</keyword>
<feature type="short sequence motif" description="GXGXXG" evidence="4">
    <location>
        <begin position="149"/>
        <end position="154"/>
    </location>
</feature>
<organism evidence="6 7">
    <name type="scientific">Enterococcus faecium R496</name>
    <dbReference type="NCBI Taxonomy" id="1134836"/>
    <lineage>
        <taxon>Bacteria</taxon>
        <taxon>Bacillati</taxon>
        <taxon>Bacillota</taxon>
        <taxon>Bacilli</taxon>
        <taxon>Lactobacillales</taxon>
        <taxon>Enterococcaceae</taxon>
        <taxon>Enterococcus</taxon>
    </lineage>
</organism>
<dbReference type="PANTHER" id="PTHR14226">
    <property type="entry name" value="NEUROPATHY TARGET ESTERASE/SWISS CHEESE D.MELANOGASTER"/>
    <property type="match status" value="1"/>
</dbReference>
<evidence type="ECO:0000256" key="2">
    <source>
        <dbReference type="ARBA" id="ARBA00022963"/>
    </source>
</evidence>
<evidence type="ECO:0000259" key="5">
    <source>
        <dbReference type="PROSITE" id="PS51635"/>
    </source>
</evidence>
<feature type="active site" description="Proton acceptor" evidence="4">
    <location>
        <position position="317"/>
    </location>
</feature>
<reference evidence="6 7" key="1">
    <citation type="submission" date="2012-04" db="EMBL/GenBank/DDBJ databases">
        <authorList>
            <person name="Weinstock G."/>
            <person name="Sodergren E."/>
            <person name="Lobos E.A."/>
            <person name="Fulton L."/>
            <person name="Fulton R."/>
            <person name="Courtney L."/>
            <person name="Fronick C."/>
            <person name="O'Laughlin M."/>
            <person name="Godfrey J."/>
            <person name="Wilson R.M."/>
            <person name="Miner T."/>
            <person name="Farmer C."/>
            <person name="Delehaunty K."/>
            <person name="Cordes M."/>
            <person name="Minx P."/>
            <person name="Tomlinson C."/>
            <person name="Chen J."/>
            <person name="Wollam A."/>
            <person name="Pepin K.H."/>
            <person name="Bhonagiri V."/>
            <person name="Zhang X."/>
            <person name="Suruliraj S."/>
            <person name="Warren W."/>
            <person name="Mitreva M."/>
            <person name="Mardis E.R."/>
            <person name="Wilson R.K."/>
        </authorList>
    </citation>
    <scope>NUCLEOTIDE SEQUENCE [LARGE SCALE GENOMIC DNA]</scope>
    <source>
        <strain evidence="6 7">R496</strain>
    </source>
</reference>
<dbReference type="AlphaFoldDB" id="A0AAV3GRK3"/>
<dbReference type="GO" id="GO:0016787">
    <property type="term" value="F:hydrolase activity"/>
    <property type="evidence" value="ECO:0007669"/>
    <property type="project" value="UniProtKB-UniRule"/>
</dbReference>
<feature type="active site" description="Nucleophile" evidence="4">
    <location>
        <position position="178"/>
    </location>
</feature>
<dbReference type="Pfam" id="PF01734">
    <property type="entry name" value="Patatin"/>
    <property type="match status" value="1"/>
</dbReference>
<dbReference type="Gene3D" id="3.40.1090.10">
    <property type="entry name" value="Cytosolic phospholipase A2 catalytic domain"/>
    <property type="match status" value="1"/>
</dbReference>
<dbReference type="CDD" id="cd07209">
    <property type="entry name" value="Pat_hypo_Ecoli_Z1214_like"/>
    <property type="match status" value="1"/>
</dbReference>
<proteinExistence type="predicted"/>
<feature type="short sequence motif" description="DGA/G" evidence="4">
    <location>
        <begin position="317"/>
        <end position="319"/>
    </location>
</feature>
<dbReference type="InterPro" id="IPR016035">
    <property type="entry name" value="Acyl_Trfase/lysoPLipase"/>
</dbReference>
<evidence type="ECO:0000313" key="6">
    <source>
        <dbReference type="EMBL" id="EJX47691.1"/>
    </source>
</evidence>
<evidence type="ECO:0000313" key="7">
    <source>
        <dbReference type="Proteomes" id="UP000006402"/>
    </source>
</evidence>
<dbReference type="PANTHER" id="PTHR14226:SF57">
    <property type="entry name" value="BLR7027 PROTEIN"/>
    <property type="match status" value="1"/>
</dbReference>
<keyword evidence="2 4" id="KW-0442">Lipid degradation</keyword>
<gene>
    <name evidence="6" type="ORF">HMPREF1378_03127</name>
</gene>
<dbReference type="EMBL" id="AMAH01000280">
    <property type="protein sequence ID" value="EJX47691.1"/>
    <property type="molecule type" value="Genomic_DNA"/>
</dbReference>
<evidence type="ECO:0000256" key="3">
    <source>
        <dbReference type="ARBA" id="ARBA00023098"/>
    </source>
</evidence>
<dbReference type="InterPro" id="IPR050301">
    <property type="entry name" value="NTE"/>
</dbReference>
<name>A0AAV3GRK3_ENTFC</name>
<sequence>MKKKESAMEIKKVYFSQKMSLYSPIQQAKQPLPFFQSHQESRDAFWRSAKKQCAFKAVSKKYTVYFTIAKSRGDVIFNNLLIEGETFEWKKFFRYMEACARFFIKENCCFLFQSPLSEEWLRIFHKNGYQGTTQLNKKLVYHTALVLGGGGAHGAYQIGVWQALKEHDINFEIITGTSVGALNGALILQGDMKKAVNLWKKLSTRQVLALPEMAAVEDLRERFYRERRQMTKTALIEGGVSSAPLEKMVKDNLDLSLLKHNPKIRLYTVSTKLPELAEVVTDIQQTKTEEIPDWILASASFYPAMAYRKIGKNKYADGGYRNKIPIDIAINKGATEAFVVDVQGPGPAKKIRMPDIFIHWKCQTLWTLGSFLLFDSQRNQLNLQLGYLEMKKRLGYYYGNWYTFHSVKPARTYWRGFLSYLTKEIQLELSFFKSIKFWQKLRNLYKNRVVPETCGLAMLELLAKKHFLLPNEIYQVDMMIQMICQQDIKSMPDDLLAQIGQLSTEEWRRYRKYQQKIQNERTKTVYFDYLLQGKRKDRLQHELLKQPVDTLLILYLYYLKEEQPWHKNFHMKS</sequence>
<dbReference type="SUPFAM" id="SSF52151">
    <property type="entry name" value="FabD/lysophospholipase-like"/>
    <property type="match status" value="1"/>
</dbReference>
<dbReference type="PROSITE" id="PS51635">
    <property type="entry name" value="PNPLA"/>
    <property type="match status" value="1"/>
</dbReference>